<organism evidence="1 2">
    <name type="scientific">Pantoea rodasii</name>
    <dbReference type="NCBI Taxonomy" id="1076549"/>
    <lineage>
        <taxon>Bacteria</taxon>
        <taxon>Pseudomonadati</taxon>
        <taxon>Pseudomonadota</taxon>
        <taxon>Gammaproteobacteria</taxon>
        <taxon>Enterobacterales</taxon>
        <taxon>Erwiniaceae</taxon>
        <taxon>Pantoea</taxon>
    </lineage>
</organism>
<keyword evidence="1" id="KW-0489">Methyltransferase</keyword>
<dbReference type="GO" id="GO:0032259">
    <property type="term" value="P:methylation"/>
    <property type="evidence" value="ECO:0007669"/>
    <property type="project" value="UniProtKB-KW"/>
</dbReference>
<dbReference type="Proteomes" id="UP000232062">
    <property type="component" value="Unassembled WGS sequence"/>
</dbReference>
<dbReference type="AlphaFoldDB" id="A0A2M9W7B0"/>
<sequence>MDYKGSAIRDPLVLSVISEMNARRKRPDAAAFSRPGAPDPELFADYGFSIHPEQGDLIYLLCRAMKASRVVDFATSVGMSALYFAAAMRDNGGGEVIGAELVAAKAATARSNLAAANLDGYVDIRIGDARETLKDVGGPIDFALIDGWPLADGPTLARQMIEIIAPQLRVGGYILNDNAEPDFLEYIRDPLNGFISLTLPIKRGTELAVKIS</sequence>
<dbReference type="CDD" id="cd02440">
    <property type="entry name" value="AdoMet_MTases"/>
    <property type="match status" value="1"/>
</dbReference>
<protein>
    <submittedName>
        <fullName evidence="1">Methyltransferase</fullName>
    </submittedName>
</protein>
<keyword evidence="1" id="KW-0808">Transferase</keyword>
<dbReference type="PANTHER" id="PTHR43167">
    <property type="entry name" value="PUTATIVE (AFU_ORTHOLOGUE AFUA_6G01830)-RELATED"/>
    <property type="match status" value="1"/>
</dbReference>
<reference evidence="1 2" key="1">
    <citation type="submission" date="2017-11" db="EMBL/GenBank/DDBJ databases">
        <title>The genome sequence of Pantoea rodasii DSM 26611.</title>
        <authorList>
            <person name="Gao J."/>
            <person name="Mao X."/>
            <person name="Sun J."/>
        </authorList>
    </citation>
    <scope>NUCLEOTIDE SEQUENCE [LARGE SCALE GENOMIC DNA]</scope>
    <source>
        <strain evidence="1 2">DSM 26611</strain>
    </source>
</reference>
<dbReference type="InterPro" id="IPR029063">
    <property type="entry name" value="SAM-dependent_MTases_sf"/>
</dbReference>
<gene>
    <name evidence="1" type="ORF">PRCB_22685</name>
</gene>
<dbReference type="SUPFAM" id="SSF53335">
    <property type="entry name" value="S-adenosyl-L-methionine-dependent methyltransferases"/>
    <property type="match status" value="1"/>
</dbReference>
<proteinExistence type="predicted"/>
<dbReference type="Gene3D" id="3.40.50.150">
    <property type="entry name" value="Vaccinia Virus protein VP39"/>
    <property type="match status" value="1"/>
</dbReference>
<dbReference type="PANTHER" id="PTHR43167:SF1">
    <property type="entry name" value="PUTATIVE (AFU_ORTHOLOGUE AFUA_6G01830)-RELATED"/>
    <property type="match status" value="1"/>
</dbReference>
<dbReference type="STRING" id="1076549.HA45_05585"/>
<evidence type="ECO:0000313" key="2">
    <source>
        <dbReference type="Proteomes" id="UP000232062"/>
    </source>
</evidence>
<name>A0A2M9W7B0_9GAMM</name>
<dbReference type="OrthoDB" id="9799672at2"/>
<accession>A0A2M9W7B0</accession>
<keyword evidence="2" id="KW-1185">Reference proteome</keyword>
<comment type="caution">
    <text evidence="1">The sequence shown here is derived from an EMBL/GenBank/DDBJ whole genome shotgun (WGS) entry which is preliminary data.</text>
</comment>
<dbReference type="Pfam" id="PF13578">
    <property type="entry name" value="Methyltransf_24"/>
    <property type="match status" value="1"/>
</dbReference>
<evidence type="ECO:0000313" key="1">
    <source>
        <dbReference type="EMBL" id="PJZ03417.1"/>
    </source>
</evidence>
<dbReference type="GO" id="GO:0008168">
    <property type="term" value="F:methyltransferase activity"/>
    <property type="evidence" value="ECO:0007669"/>
    <property type="project" value="UniProtKB-KW"/>
</dbReference>
<dbReference type="EMBL" id="PIQI01000028">
    <property type="protein sequence ID" value="PJZ03417.1"/>
    <property type="molecule type" value="Genomic_DNA"/>
</dbReference>